<comment type="catalytic activity">
    <reaction evidence="1">
        <text>ATP + protein L-histidine = ADP + protein N-phospho-L-histidine.</text>
        <dbReference type="EC" id="2.7.13.3"/>
    </reaction>
</comment>
<feature type="transmembrane region" description="Helical" evidence="7">
    <location>
        <begin position="40"/>
        <end position="64"/>
    </location>
</feature>
<dbReference type="GO" id="GO:0016036">
    <property type="term" value="P:cellular response to phosphate starvation"/>
    <property type="evidence" value="ECO:0007669"/>
    <property type="project" value="TreeGrafter"/>
</dbReference>
<reference evidence="9 10" key="1">
    <citation type="submission" date="2016-10" db="EMBL/GenBank/DDBJ databases">
        <authorList>
            <person name="de Groot N.N."/>
        </authorList>
    </citation>
    <scope>NUCLEOTIDE SEQUENCE [LARGE SCALE GENOMIC DNA]</scope>
    <source>
        <strain evidence="9 10">DSM 21001</strain>
    </source>
</reference>
<dbReference type="PRINTS" id="PR00344">
    <property type="entry name" value="BCTRLSENSOR"/>
</dbReference>
<protein>
    <recommendedName>
        <fullName evidence="2">histidine kinase</fullName>
        <ecNumber evidence="2">2.7.13.3</ecNumber>
    </recommendedName>
</protein>
<dbReference type="GO" id="GO:0005886">
    <property type="term" value="C:plasma membrane"/>
    <property type="evidence" value="ECO:0007669"/>
    <property type="project" value="TreeGrafter"/>
</dbReference>
<dbReference type="GO" id="GO:0004721">
    <property type="term" value="F:phosphoprotein phosphatase activity"/>
    <property type="evidence" value="ECO:0007669"/>
    <property type="project" value="TreeGrafter"/>
</dbReference>
<keyword evidence="3" id="KW-0597">Phosphoprotein</keyword>
<dbReference type="InterPro" id="IPR036097">
    <property type="entry name" value="HisK_dim/P_sf"/>
</dbReference>
<dbReference type="RefSeq" id="WP_089839383.1">
    <property type="nucleotide sequence ID" value="NZ_FOZL01000001.1"/>
</dbReference>
<evidence type="ECO:0000256" key="6">
    <source>
        <dbReference type="ARBA" id="ARBA00023012"/>
    </source>
</evidence>
<dbReference type="EC" id="2.7.13.3" evidence="2"/>
<dbReference type="SUPFAM" id="SSF47384">
    <property type="entry name" value="Homodimeric domain of signal transducing histidine kinase"/>
    <property type="match status" value="1"/>
</dbReference>
<keyword evidence="7" id="KW-1133">Transmembrane helix</keyword>
<dbReference type="InterPro" id="IPR005467">
    <property type="entry name" value="His_kinase_dom"/>
</dbReference>
<dbReference type="InterPro" id="IPR050351">
    <property type="entry name" value="BphY/WalK/GraS-like"/>
</dbReference>
<feature type="domain" description="Histidine kinase" evidence="8">
    <location>
        <begin position="79"/>
        <end position="300"/>
    </location>
</feature>
<evidence type="ECO:0000313" key="10">
    <source>
        <dbReference type="Proteomes" id="UP000199024"/>
    </source>
</evidence>
<evidence type="ECO:0000256" key="3">
    <source>
        <dbReference type="ARBA" id="ARBA00022553"/>
    </source>
</evidence>
<accession>A0A1I6ME90</accession>
<dbReference type="Proteomes" id="UP000199024">
    <property type="component" value="Unassembled WGS sequence"/>
</dbReference>
<gene>
    <name evidence="9" type="ORF">SAMN05421771_2447</name>
</gene>
<dbReference type="CDD" id="cd00075">
    <property type="entry name" value="HATPase"/>
    <property type="match status" value="1"/>
</dbReference>
<dbReference type="InterPro" id="IPR003594">
    <property type="entry name" value="HATPase_dom"/>
</dbReference>
<name>A0A1I6ME90_9BACT</name>
<keyword evidence="4" id="KW-0808">Transferase</keyword>
<dbReference type="Gene3D" id="1.10.287.130">
    <property type="match status" value="1"/>
</dbReference>
<evidence type="ECO:0000256" key="4">
    <source>
        <dbReference type="ARBA" id="ARBA00022679"/>
    </source>
</evidence>
<evidence type="ECO:0000256" key="2">
    <source>
        <dbReference type="ARBA" id="ARBA00012438"/>
    </source>
</evidence>
<dbReference type="Gene3D" id="3.30.565.10">
    <property type="entry name" value="Histidine kinase-like ATPase, C-terminal domain"/>
    <property type="match status" value="1"/>
</dbReference>
<dbReference type="SMART" id="SM00387">
    <property type="entry name" value="HATPase_c"/>
    <property type="match status" value="1"/>
</dbReference>
<evidence type="ECO:0000259" key="8">
    <source>
        <dbReference type="PROSITE" id="PS50109"/>
    </source>
</evidence>
<dbReference type="SMART" id="SM00388">
    <property type="entry name" value="HisKA"/>
    <property type="match status" value="1"/>
</dbReference>
<keyword evidence="7" id="KW-0812">Transmembrane</keyword>
<dbReference type="InterPro" id="IPR004358">
    <property type="entry name" value="Sig_transdc_His_kin-like_C"/>
</dbReference>
<dbReference type="InterPro" id="IPR036890">
    <property type="entry name" value="HATPase_C_sf"/>
</dbReference>
<keyword evidence="7" id="KW-0472">Membrane</keyword>
<evidence type="ECO:0000256" key="5">
    <source>
        <dbReference type="ARBA" id="ARBA00022777"/>
    </source>
</evidence>
<dbReference type="STRING" id="474950.SAMN05421771_2447"/>
<dbReference type="AlphaFoldDB" id="A0A1I6ME90"/>
<dbReference type="CDD" id="cd00082">
    <property type="entry name" value="HisKA"/>
    <property type="match status" value="1"/>
</dbReference>
<dbReference type="GO" id="GO:0000155">
    <property type="term" value="F:phosphorelay sensor kinase activity"/>
    <property type="evidence" value="ECO:0007669"/>
    <property type="project" value="InterPro"/>
</dbReference>
<sequence>MNFNRRRGAIAFFITLGVFLTGLTITLNVGWIVLHKSQVAYLVVGIILFAVLVAGVVLNTVFLIREIRRNERQDNFLNAVTHELKTPIASIRLYLETLQRRKVPAEQQKEFYGIMLSDTERLLATVEQVLKAGELGQRQRQQNRAVLEVEPLVADCVAITLQRNHLPHDAIILEPTSGAVRLYVQGIAEDLRTAIRNLLDNAVKYSPDGVHVRVSLSITRYTWMSLKVTDTGVGLESKQLKRIFTRFYRVPGRSLNKIKGTGLGLFLVKTIAKQHGGNVTAQSPGPGLGTTMTLKLPLANPSGAPASTLYTGIGDEK</sequence>
<keyword evidence="6" id="KW-0902">Two-component regulatory system</keyword>
<feature type="transmembrane region" description="Helical" evidence="7">
    <location>
        <begin position="12"/>
        <end position="34"/>
    </location>
</feature>
<keyword evidence="10" id="KW-1185">Reference proteome</keyword>
<dbReference type="PANTHER" id="PTHR45453">
    <property type="entry name" value="PHOSPHATE REGULON SENSOR PROTEIN PHOR"/>
    <property type="match status" value="1"/>
</dbReference>
<dbReference type="OrthoDB" id="9773956at2"/>
<organism evidence="9 10">
    <name type="scientific">Granulicella pectinivorans</name>
    <dbReference type="NCBI Taxonomy" id="474950"/>
    <lineage>
        <taxon>Bacteria</taxon>
        <taxon>Pseudomonadati</taxon>
        <taxon>Acidobacteriota</taxon>
        <taxon>Terriglobia</taxon>
        <taxon>Terriglobales</taxon>
        <taxon>Acidobacteriaceae</taxon>
        <taxon>Granulicella</taxon>
    </lineage>
</organism>
<evidence type="ECO:0000313" key="9">
    <source>
        <dbReference type="EMBL" id="SFS14025.1"/>
    </source>
</evidence>
<evidence type="ECO:0000256" key="7">
    <source>
        <dbReference type="SAM" id="Phobius"/>
    </source>
</evidence>
<dbReference type="InterPro" id="IPR003661">
    <property type="entry name" value="HisK_dim/P_dom"/>
</dbReference>
<keyword evidence="5 9" id="KW-0418">Kinase</keyword>
<dbReference type="PANTHER" id="PTHR45453:SF1">
    <property type="entry name" value="PHOSPHATE REGULON SENSOR PROTEIN PHOR"/>
    <property type="match status" value="1"/>
</dbReference>
<evidence type="ECO:0000256" key="1">
    <source>
        <dbReference type="ARBA" id="ARBA00000085"/>
    </source>
</evidence>
<dbReference type="Pfam" id="PF00512">
    <property type="entry name" value="HisKA"/>
    <property type="match status" value="1"/>
</dbReference>
<dbReference type="Pfam" id="PF02518">
    <property type="entry name" value="HATPase_c"/>
    <property type="match status" value="1"/>
</dbReference>
<dbReference type="SUPFAM" id="SSF55874">
    <property type="entry name" value="ATPase domain of HSP90 chaperone/DNA topoisomerase II/histidine kinase"/>
    <property type="match status" value="1"/>
</dbReference>
<proteinExistence type="predicted"/>
<dbReference type="EMBL" id="FOZL01000001">
    <property type="protein sequence ID" value="SFS14025.1"/>
    <property type="molecule type" value="Genomic_DNA"/>
</dbReference>
<dbReference type="PROSITE" id="PS50109">
    <property type="entry name" value="HIS_KIN"/>
    <property type="match status" value="1"/>
</dbReference>